<evidence type="ECO:0000259" key="2">
    <source>
        <dbReference type="Pfam" id="PF04998"/>
    </source>
</evidence>
<gene>
    <name evidence="3" type="primary">rpoC2-2</name>
    <name evidence="3" type="ORF">IV203_000089</name>
</gene>
<dbReference type="FunFam" id="1.10.150.390:FF:000002">
    <property type="entry name" value="DNA-directed RNA polymerase subunit beta"/>
    <property type="match status" value="1"/>
</dbReference>
<dbReference type="Proteomes" id="UP000693970">
    <property type="component" value="Plastid Pltd"/>
</dbReference>
<organism evidence="3 4">
    <name type="scientific">Nitzschia inconspicua</name>
    <dbReference type="NCBI Taxonomy" id="303405"/>
    <lineage>
        <taxon>Eukaryota</taxon>
        <taxon>Sar</taxon>
        <taxon>Stramenopiles</taxon>
        <taxon>Ochrophyta</taxon>
        <taxon>Bacillariophyta</taxon>
        <taxon>Bacillariophyceae</taxon>
        <taxon>Bacillariophycidae</taxon>
        <taxon>Bacillariales</taxon>
        <taxon>Bacillariaceae</taxon>
        <taxon>Nitzschia</taxon>
    </lineage>
</organism>
<keyword evidence="3" id="KW-0934">Plastid</keyword>
<keyword evidence="4" id="KW-1185">Reference proteome</keyword>
<dbReference type="Gene3D" id="1.10.150.390">
    <property type="match status" value="1"/>
</dbReference>
<geneLocation type="plastid" evidence="3"/>
<protein>
    <recommendedName>
        <fullName evidence="1">DNA-directed RNA polymerase</fullName>
        <ecNumber evidence="1">2.7.7.6</ecNumber>
    </recommendedName>
</protein>
<dbReference type="OrthoDB" id="4147at2759"/>
<dbReference type="EMBL" id="MW971520">
    <property type="protein sequence ID" value="QXE46162.1"/>
    <property type="molecule type" value="Genomic_DNA"/>
</dbReference>
<reference evidence="3" key="1">
    <citation type="journal article" date="2021" name="Sci. Rep.">
        <title>Diploid genomic architecture of Nitzschia inconspicua, an elite biomass production diatom.</title>
        <authorList>
            <person name="Oliver A."/>
            <person name="Podell S."/>
            <person name="Pinowska A."/>
            <person name="Traller J.C."/>
            <person name="Smith S.R."/>
            <person name="McClure R."/>
            <person name="Beliaev A."/>
            <person name="Bohutskyi P."/>
            <person name="Hill E.A."/>
            <person name="Rabines A."/>
            <person name="Zheng H."/>
            <person name="Allen L.Z."/>
            <person name="Kuo A."/>
            <person name="Grigoriev I.V."/>
            <person name="Allen A.E."/>
            <person name="Hazlebeck D."/>
            <person name="Allen E.E."/>
        </authorList>
    </citation>
    <scope>NUCLEOTIDE SEQUENCE</scope>
    <source>
        <strain evidence="3">Hildebrandi</strain>
    </source>
</reference>
<accession>A0A8H2SIA2</accession>
<sequence>MLESIQSVYTSQGVTINDKHLEVIIKQMTTKVLITAEGDTPLLQREVIDLYHIQYINKILNNEKKQVAYYVPLLLGITKAALNNPSFISAASFQETTRVLTKAAIEGRIDWLRGLKENIIIGHLIPAGTGSPNYRNSFKNHSFQSTLPVLESFQFSQNPRQMQ</sequence>
<keyword evidence="3" id="KW-0240">DNA-directed RNA polymerase</keyword>
<evidence type="ECO:0000313" key="4">
    <source>
        <dbReference type="Proteomes" id="UP000693970"/>
    </source>
</evidence>
<dbReference type="PANTHER" id="PTHR48443">
    <property type="entry name" value="DNA-DIRECTED RNA POLYMERASE SUBUNIT BETA"/>
    <property type="match status" value="1"/>
</dbReference>
<dbReference type="GO" id="GO:0000428">
    <property type="term" value="C:DNA-directed RNA polymerase complex"/>
    <property type="evidence" value="ECO:0007669"/>
    <property type="project" value="UniProtKB-KW"/>
</dbReference>
<dbReference type="PANTHER" id="PTHR48443:SF2">
    <property type="entry name" value="DNA-DIRECTED RNA POLYMERASE SUBUNIT BETA"/>
    <property type="match status" value="1"/>
</dbReference>
<dbReference type="EC" id="2.7.7.6" evidence="1"/>
<evidence type="ECO:0000313" key="3">
    <source>
        <dbReference type="EMBL" id="QXE46162.1"/>
    </source>
</evidence>
<name>A0A8H2SIA2_9STRA</name>
<dbReference type="SUPFAM" id="SSF64484">
    <property type="entry name" value="beta and beta-prime subunits of DNA dependent RNA-polymerase"/>
    <property type="match status" value="1"/>
</dbReference>
<dbReference type="CDD" id="cd02655">
    <property type="entry name" value="RNAP_beta'_C"/>
    <property type="match status" value="1"/>
</dbReference>
<dbReference type="InterPro" id="IPR007081">
    <property type="entry name" value="RNA_pol_Rpb1_5"/>
</dbReference>
<dbReference type="AlphaFoldDB" id="A0A8H2SIA2"/>
<dbReference type="GO" id="GO:0003677">
    <property type="term" value="F:DNA binding"/>
    <property type="evidence" value="ECO:0007669"/>
    <property type="project" value="InterPro"/>
</dbReference>
<evidence type="ECO:0000256" key="1">
    <source>
        <dbReference type="ARBA" id="ARBA00012418"/>
    </source>
</evidence>
<dbReference type="GO" id="GO:0006351">
    <property type="term" value="P:DNA-templated transcription"/>
    <property type="evidence" value="ECO:0007669"/>
    <property type="project" value="InterPro"/>
</dbReference>
<dbReference type="Pfam" id="PF04998">
    <property type="entry name" value="RNA_pol_Rpb1_5"/>
    <property type="match status" value="1"/>
</dbReference>
<proteinExistence type="predicted"/>
<dbReference type="GO" id="GO:0003899">
    <property type="term" value="F:DNA-directed RNA polymerase activity"/>
    <property type="evidence" value="ECO:0007669"/>
    <property type="project" value="UniProtKB-EC"/>
</dbReference>
<feature type="domain" description="RNA polymerase Rpb1" evidence="2">
    <location>
        <begin position="2"/>
        <end position="82"/>
    </location>
</feature>
<dbReference type="Gene3D" id="1.10.1790.20">
    <property type="match status" value="1"/>
</dbReference>
<keyword evidence="3" id="KW-0804">Transcription</keyword>